<dbReference type="InterPro" id="IPR023214">
    <property type="entry name" value="HAD_sf"/>
</dbReference>
<feature type="domain" description="BRCT" evidence="8">
    <location>
        <begin position="515"/>
        <end position="609"/>
    </location>
</feature>
<dbReference type="GO" id="GO:0008420">
    <property type="term" value="F:RNA polymerase II CTD heptapeptide repeat phosphatase activity"/>
    <property type="evidence" value="ECO:0007669"/>
    <property type="project" value="UniProtKB-UniRule"/>
</dbReference>
<evidence type="ECO:0000256" key="3">
    <source>
        <dbReference type="ARBA" id="ARBA00023242"/>
    </source>
</evidence>
<feature type="compositionally biased region" description="Acidic residues" evidence="7">
    <location>
        <begin position="815"/>
        <end position="842"/>
    </location>
</feature>
<feature type="compositionally biased region" description="Polar residues" evidence="7">
    <location>
        <begin position="767"/>
        <end position="781"/>
    </location>
</feature>
<feature type="domain" description="FCP1 homology" evidence="9">
    <location>
        <begin position="156"/>
        <end position="333"/>
    </location>
</feature>
<dbReference type="PANTHER" id="PTHR23081:SF36">
    <property type="entry name" value="RNA POLYMERASE II SUBUNIT A C-TERMINAL DOMAIN PHOSPHATASE"/>
    <property type="match status" value="1"/>
</dbReference>
<dbReference type="Pfam" id="PF03031">
    <property type="entry name" value="NIF"/>
    <property type="match status" value="1"/>
</dbReference>
<dbReference type="Gene3D" id="3.40.50.1000">
    <property type="entry name" value="HAD superfamily/HAD-like"/>
    <property type="match status" value="1"/>
</dbReference>
<evidence type="ECO:0000256" key="7">
    <source>
        <dbReference type="SAM" id="MobiDB-lite"/>
    </source>
</evidence>
<dbReference type="Proteomes" id="UP000799766">
    <property type="component" value="Unassembled WGS sequence"/>
</dbReference>
<dbReference type="PROSITE" id="PS50969">
    <property type="entry name" value="FCP1"/>
    <property type="match status" value="1"/>
</dbReference>
<dbReference type="SMART" id="SM00292">
    <property type="entry name" value="BRCT"/>
    <property type="match status" value="1"/>
</dbReference>
<feature type="compositionally biased region" description="Basic and acidic residues" evidence="7">
    <location>
        <begin position="418"/>
        <end position="429"/>
    </location>
</feature>
<dbReference type="InterPro" id="IPR036420">
    <property type="entry name" value="BRCT_dom_sf"/>
</dbReference>
<feature type="compositionally biased region" description="Acidic residues" evidence="7">
    <location>
        <begin position="699"/>
        <end position="709"/>
    </location>
</feature>
<comment type="catalytic activity">
    <reaction evidence="4 6">
        <text>O-phospho-L-seryl-[protein] + H2O = L-seryl-[protein] + phosphate</text>
        <dbReference type="Rhea" id="RHEA:20629"/>
        <dbReference type="Rhea" id="RHEA-COMP:9863"/>
        <dbReference type="Rhea" id="RHEA-COMP:11604"/>
        <dbReference type="ChEBI" id="CHEBI:15377"/>
        <dbReference type="ChEBI" id="CHEBI:29999"/>
        <dbReference type="ChEBI" id="CHEBI:43474"/>
        <dbReference type="ChEBI" id="CHEBI:83421"/>
        <dbReference type="EC" id="3.1.3.16"/>
    </reaction>
</comment>
<dbReference type="InterPro" id="IPR004274">
    <property type="entry name" value="FCP1_dom"/>
</dbReference>
<dbReference type="InterPro" id="IPR001357">
    <property type="entry name" value="BRCT_dom"/>
</dbReference>
<dbReference type="PROSITE" id="PS50172">
    <property type="entry name" value="BRCT"/>
    <property type="match status" value="1"/>
</dbReference>
<dbReference type="InterPro" id="IPR036412">
    <property type="entry name" value="HAD-like_sf"/>
</dbReference>
<evidence type="ECO:0000259" key="8">
    <source>
        <dbReference type="PROSITE" id="PS50172"/>
    </source>
</evidence>
<dbReference type="InterPro" id="IPR011947">
    <property type="entry name" value="FCP1_euk"/>
</dbReference>
<name>A0A6A6P1A0_9PEZI</name>
<dbReference type="EC" id="3.1.3.16" evidence="6"/>
<keyword evidence="2 6" id="KW-0378">Hydrolase</keyword>
<dbReference type="Gene3D" id="1.10.287.10">
    <property type="entry name" value="S15/NS1, RNA-binding"/>
    <property type="match status" value="1"/>
</dbReference>
<dbReference type="AlphaFoldDB" id="A0A6A6P1A0"/>
<dbReference type="CDD" id="cd17729">
    <property type="entry name" value="BRCT_CTDP1"/>
    <property type="match status" value="1"/>
</dbReference>
<evidence type="ECO:0000313" key="10">
    <source>
        <dbReference type="EMBL" id="KAF2457598.1"/>
    </source>
</evidence>
<dbReference type="Pfam" id="PF00533">
    <property type="entry name" value="BRCT"/>
    <property type="match status" value="1"/>
</dbReference>
<evidence type="ECO:0000256" key="6">
    <source>
        <dbReference type="RuleBase" id="RU366066"/>
    </source>
</evidence>
<gene>
    <name evidence="10" type="ORF">BDY21DRAFT_285752</name>
</gene>
<evidence type="ECO:0000256" key="1">
    <source>
        <dbReference type="ARBA" id="ARBA00004123"/>
    </source>
</evidence>
<dbReference type="CDD" id="cd07521">
    <property type="entry name" value="HAD_FCP1-like"/>
    <property type="match status" value="1"/>
</dbReference>
<evidence type="ECO:0000256" key="5">
    <source>
        <dbReference type="ARBA" id="ARBA00048336"/>
    </source>
</evidence>
<accession>A0A6A6P1A0</accession>
<dbReference type="SMART" id="SM00577">
    <property type="entry name" value="CPDc"/>
    <property type="match status" value="1"/>
</dbReference>
<organism evidence="10 11">
    <name type="scientific">Lineolata rhizophorae</name>
    <dbReference type="NCBI Taxonomy" id="578093"/>
    <lineage>
        <taxon>Eukaryota</taxon>
        <taxon>Fungi</taxon>
        <taxon>Dikarya</taxon>
        <taxon>Ascomycota</taxon>
        <taxon>Pezizomycotina</taxon>
        <taxon>Dothideomycetes</taxon>
        <taxon>Dothideomycetes incertae sedis</taxon>
        <taxon>Lineolatales</taxon>
        <taxon>Lineolataceae</taxon>
        <taxon>Lineolata</taxon>
    </lineage>
</organism>
<feature type="region of interest" description="Disordered" evidence="7">
    <location>
        <begin position="657"/>
        <end position="842"/>
    </location>
</feature>
<dbReference type="EMBL" id="MU001680">
    <property type="protein sequence ID" value="KAF2457598.1"/>
    <property type="molecule type" value="Genomic_DNA"/>
</dbReference>
<dbReference type="PANTHER" id="PTHR23081">
    <property type="entry name" value="RNA POLYMERASE II CTD PHOSPHATASE"/>
    <property type="match status" value="1"/>
</dbReference>
<dbReference type="OrthoDB" id="10249888at2759"/>
<keyword evidence="11" id="KW-1185">Reference proteome</keyword>
<feature type="compositionally biased region" description="Polar residues" evidence="7">
    <location>
        <begin position="392"/>
        <end position="401"/>
    </location>
</feature>
<dbReference type="SUPFAM" id="SSF52113">
    <property type="entry name" value="BRCT domain"/>
    <property type="match status" value="1"/>
</dbReference>
<comment type="catalytic activity">
    <reaction evidence="5 6">
        <text>O-phospho-L-threonyl-[protein] + H2O = L-threonyl-[protein] + phosphate</text>
        <dbReference type="Rhea" id="RHEA:47004"/>
        <dbReference type="Rhea" id="RHEA-COMP:11060"/>
        <dbReference type="Rhea" id="RHEA-COMP:11605"/>
        <dbReference type="ChEBI" id="CHEBI:15377"/>
        <dbReference type="ChEBI" id="CHEBI:30013"/>
        <dbReference type="ChEBI" id="CHEBI:43474"/>
        <dbReference type="ChEBI" id="CHEBI:61977"/>
        <dbReference type="EC" id="3.1.3.16"/>
    </reaction>
</comment>
<dbReference type="GO" id="GO:0005634">
    <property type="term" value="C:nucleus"/>
    <property type="evidence" value="ECO:0007669"/>
    <property type="project" value="UniProtKB-SubCell"/>
</dbReference>
<dbReference type="NCBIfam" id="TIGR02250">
    <property type="entry name" value="FCP1_euk"/>
    <property type="match status" value="1"/>
</dbReference>
<sequence>MLLRSPKNLHYPVTVTELLKQHNADVDKYAPLFSYFYKSTVTTGNDFGEWVEVEKTFPTVFESETDGKIVSWKIDAGAVISGPGIALVEIEEPCRHEVQYGGMCADCGKDMTMVSYNTSSRDSDRATINMAHGTTALFISQSEAARLEEEAKRRLLSKRKLSLVVDLDQTIIHATVDPTVAEWQKDENNPNHGAVKDVRSFQLVDDGPGGHGCWYYIKLRPGLMQFLRHISELYELHIYTMGTRAYATNIAKIIDPDQKIFGDRILSRDESGSMQVKNLQRLFPVDTKMVAIIDDRGDVWSWSDNLIKVNPYDFFVGIGDINSSFLPKRQEATAKEASQVRNKALAPGPAVKKQSGQDENGSVAQAPKSTNGALSRIGEQLVAMGGGGDPNVLQSQSTQQEAAIAAQVSDRPLLQKQKQLDEADEKASEESTNSDSDSEQPSQRHNLLHDDDNELDFLEQHLRSVHRAFYEEYDRKLHGSHGGRVAELRGERPARKLPVDDLRIVPDIKAIMPFIKAQVLRGVNIVFTGVVPLGVDVYSADISRWAKSFGANVSDHISGKTTHVIAARDRKTAKVRQAAKRPHIKIVTMSWLLSCFLQWEHVDEGPHIIHAEPDETNLHGSTKALSPFDEPEDGTKLSSSDDEAAVTDYEDGEAGLTIATDVNDDIPDSLLPTSPTDESRQLNAAEWEGIGEELKEFLGDSDTDSDSDASEASNSTRSGSVTPKNRKRKRETQSAESSETEESDSSAKSQLGSRLQKRKRRALERVSSLTNVASADMSSGLPSPDTTGPEGGQEEEDEEDGGEVKKAAAGNSGEADGDEDDDDMAAALEAEMEAALDDDEDD</sequence>
<keyword evidence="3 6" id="KW-0539">Nucleus</keyword>
<evidence type="ECO:0000256" key="4">
    <source>
        <dbReference type="ARBA" id="ARBA00047761"/>
    </source>
</evidence>
<evidence type="ECO:0000259" key="9">
    <source>
        <dbReference type="PROSITE" id="PS50969"/>
    </source>
</evidence>
<protein>
    <recommendedName>
        <fullName evidence="6">RNA polymerase II subunit A C-terminal domain phosphatase</fullName>
        <ecNumber evidence="6">3.1.3.16</ecNumber>
    </recommendedName>
</protein>
<evidence type="ECO:0000256" key="2">
    <source>
        <dbReference type="ARBA" id="ARBA00022801"/>
    </source>
</evidence>
<dbReference type="Gene3D" id="3.40.50.10190">
    <property type="entry name" value="BRCT domain"/>
    <property type="match status" value="1"/>
</dbReference>
<comment type="subcellular location">
    <subcellularLocation>
        <location evidence="1 6">Nucleus</location>
    </subcellularLocation>
</comment>
<dbReference type="SUPFAM" id="SSF56784">
    <property type="entry name" value="HAD-like"/>
    <property type="match status" value="1"/>
</dbReference>
<comment type="function">
    <text evidence="6">This promotes the activity of RNA polymerase II.</text>
</comment>
<reference evidence="10" key="1">
    <citation type="journal article" date="2020" name="Stud. Mycol.">
        <title>101 Dothideomycetes genomes: a test case for predicting lifestyles and emergence of pathogens.</title>
        <authorList>
            <person name="Haridas S."/>
            <person name="Albert R."/>
            <person name="Binder M."/>
            <person name="Bloem J."/>
            <person name="Labutti K."/>
            <person name="Salamov A."/>
            <person name="Andreopoulos B."/>
            <person name="Baker S."/>
            <person name="Barry K."/>
            <person name="Bills G."/>
            <person name="Bluhm B."/>
            <person name="Cannon C."/>
            <person name="Castanera R."/>
            <person name="Culley D."/>
            <person name="Daum C."/>
            <person name="Ezra D."/>
            <person name="Gonzalez J."/>
            <person name="Henrissat B."/>
            <person name="Kuo A."/>
            <person name="Liang C."/>
            <person name="Lipzen A."/>
            <person name="Lutzoni F."/>
            <person name="Magnuson J."/>
            <person name="Mondo S."/>
            <person name="Nolan M."/>
            <person name="Ohm R."/>
            <person name="Pangilinan J."/>
            <person name="Park H.-J."/>
            <person name="Ramirez L."/>
            <person name="Alfaro M."/>
            <person name="Sun H."/>
            <person name="Tritt A."/>
            <person name="Yoshinaga Y."/>
            <person name="Zwiers L.-H."/>
            <person name="Turgeon B."/>
            <person name="Goodwin S."/>
            <person name="Spatafora J."/>
            <person name="Crous P."/>
            <person name="Grigoriev I."/>
        </authorList>
    </citation>
    <scope>NUCLEOTIDE SEQUENCE</scope>
    <source>
        <strain evidence="10">ATCC 16933</strain>
    </source>
</reference>
<feature type="compositionally biased region" description="Acidic residues" evidence="7">
    <location>
        <begin position="792"/>
        <end position="801"/>
    </location>
</feature>
<dbReference type="FunFam" id="3.40.50.1000:FF:000142">
    <property type="entry name" value="Similar to FCP1-like phosphatase"/>
    <property type="match status" value="1"/>
</dbReference>
<feature type="compositionally biased region" description="Polar residues" evidence="7">
    <location>
        <begin position="357"/>
        <end position="373"/>
    </location>
</feature>
<evidence type="ECO:0000313" key="11">
    <source>
        <dbReference type="Proteomes" id="UP000799766"/>
    </source>
</evidence>
<dbReference type="InterPro" id="IPR039189">
    <property type="entry name" value="Fcp1"/>
</dbReference>
<proteinExistence type="predicted"/>
<feature type="region of interest" description="Disordered" evidence="7">
    <location>
        <begin position="338"/>
        <end position="447"/>
    </location>
</feature>